<dbReference type="AlphaFoldDB" id="A0A9W6QGX2"/>
<comment type="caution">
    <text evidence="1">The sequence shown here is derived from an EMBL/GenBank/DDBJ whole genome shotgun (WGS) entry which is preliminary data.</text>
</comment>
<gene>
    <name evidence="1" type="ORF">Aglo03_10340</name>
</gene>
<dbReference type="Proteomes" id="UP001165042">
    <property type="component" value="Unassembled WGS sequence"/>
</dbReference>
<accession>A0A9W6QGX2</accession>
<name>A0A9W6QGX2_9PSEU</name>
<reference evidence="1" key="1">
    <citation type="submission" date="2023-02" db="EMBL/GenBank/DDBJ databases">
        <title>Actinokineospora globicatena NBRC 15670.</title>
        <authorList>
            <person name="Ichikawa N."/>
            <person name="Sato H."/>
            <person name="Tonouchi N."/>
        </authorList>
    </citation>
    <scope>NUCLEOTIDE SEQUENCE</scope>
    <source>
        <strain evidence="1">NBRC 15670</strain>
    </source>
</reference>
<dbReference type="RefSeq" id="WP_285608062.1">
    <property type="nucleotide sequence ID" value="NZ_BSSD01000001.1"/>
</dbReference>
<dbReference type="EMBL" id="BSSD01000001">
    <property type="protein sequence ID" value="GLW90218.1"/>
    <property type="molecule type" value="Genomic_DNA"/>
</dbReference>
<sequence>MGLLTDYFRAPSAAVVVAVVERHGGHSPVGEFDGVSAKWLEVLVVLGRLVVAATGESYRVGEHEAVWPTTPEPTGVPEDGDPWAEGPWVYEVGVEAHDALASITDPGVVAARLVATAEELDGASAGEWEPVVAELAALARRARAAGERLYCWMCL</sequence>
<proteinExistence type="predicted"/>
<keyword evidence="2" id="KW-1185">Reference proteome</keyword>
<organism evidence="1 2">
    <name type="scientific">Actinokineospora globicatena</name>
    <dbReference type="NCBI Taxonomy" id="103729"/>
    <lineage>
        <taxon>Bacteria</taxon>
        <taxon>Bacillati</taxon>
        <taxon>Actinomycetota</taxon>
        <taxon>Actinomycetes</taxon>
        <taxon>Pseudonocardiales</taxon>
        <taxon>Pseudonocardiaceae</taxon>
        <taxon>Actinokineospora</taxon>
    </lineage>
</organism>
<evidence type="ECO:0000313" key="1">
    <source>
        <dbReference type="EMBL" id="GLW90218.1"/>
    </source>
</evidence>
<protein>
    <submittedName>
        <fullName evidence="1">Uncharacterized protein</fullName>
    </submittedName>
</protein>
<evidence type="ECO:0000313" key="2">
    <source>
        <dbReference type="Proteomes" id="UP001165042"/>
    </source>
</evidence>